<dbReference type="Pfam" id="PF13280">
    <property type="entry name" value="WYL"/>
    <property type="match status" value="1"/>
</dbReference>
<dbReference type="AlphaFoldDB" id="A0A917HTP0"/>
<feature type="domain" description="WYL" evidence="1">
    <location>
        <begin position="151"/>
        <end position="205"/>
    </location>
</feature>
<reference evidence="3" key="1">
    <citation type="journal article" date="2014" name="Int. J. Syst. Evol. Microbiol.">
        <title>Complete genome sequence of Corynebacterium casei LMG S-19264T (=DSM 44701T), isolated from a smear-ripened cheese.</title>
        <authorList>
            <consortium name="US DOE Joint Genome Institute (JGI-PGF)"/>
            <person name="Walter F."/>
            <person name="Albersmeier A."/>
            <person name="Kalinowski J."/>
            <person name="Ruckert C."/>
        </authorList>
    </citation>
    <scope>NUCLEOTIDE SEQUENCE</scope>
    <source>
        <strain evidence="3">CGMCC 1.15763</strain>
    </source>
</reference>
<keyword evidence="4" id="KW-1185">Reference proteome</keyword>
<organism evidence="3 4">
    <name type="scientific">Polaribacter pacificus</name>
    <dbReference type="NCBI Taxonomy" id="1775173"/>
    <lineage>
        <taxon>Bacteria</taxon>
        <taxon>Pseudomonadati</taxon>
        <taxon>Bacteroidota</taxon>
        <taxon>Flavobacteriia</taxon>
        <taxon>Flavobacteriales</taxon>
        <taxon>Flavobacteriaceae</taxon>
    </lineage>
</organism>
<reference evidence="3" key="2">
    <citation type="submission" date="2020-09" db="EMBL/GenBank/DDBJ databases">
        <authorList>
            <person name="Sun Q."/>
            <person name="Zhou Y."/>
        </authorList>
    </citation>
    <scope>NUCLEOTIDE SEQUENCE</scope>
    <source>
        <strain evidence="3">CGMCC 1.15763</strain>
    </source>
</reference>
<dbReference type="InterPro" id="IPR026881">
    <property type="entry name" value="WYL_dom"/>
</dbReference>
<dbReference type="InterPro" id="IPR057727">
    <property type="entry name" value="WCX_dom"/>
</dbReference>
<evidence type="ECO:0000313" key="3">
    <source>
        <dbReference type="EMBL" id="GGG88579.1"/>
    </source>
</evidence>
<dbReference type="Pfam" id="PF25583">
    <property type="entry name" value="WCX"/>
    <property type="match status" value="1"/>
</dbReference>
<accession>A0A917HTP0</accession>
<sequence length="334" mass="40139">MANSKHAHLRYNILDYCFKNKAFTFNQLLEFVNNKIEELYPAEGISIRTLREDLKLFRDPVNGFGAPLVEMSRTYRYTDPKFSIAQKPLLEYEQYLIYASQQLLERFENHPKYDKLAEALIKFQDEENQDDSEQEQILFYDHNEEYKGIKYLKPLYLAIQKKQVLQISYKGFKDGATSVYEFHPYVLKQYNRRWFVFGLNKDQNNYEWSIPLDERLLDFQIIEDKEYLKTQTDWSAFFRALVGVVKPPKAEVVKVVLRFYNGREHYFKTKPFQPDYEEFFEQEKQDQVWFETIINKELVQQILSFGGDVEVMEPKQLKVALKVHTNIMNEFYKN</sequence>
<protein>
    <submittedName>
        <fullName evidence="3">WYL domain-containing protein</fullName>
    </submittedName>
</protein>
<name>A0A917HTP0_9FLAO</name>
<evidence type="ECO:0000313" key="4">
    <source>
        <dbReference type="Proteomes" id="UP000633278"/>
    </source>
</evidence>
<dbReference type="PANTHER" id="PTHR34580">
    <property type="match status" value="1"/>
</dbReference>
<comment type="caution">
    <text evidence="3">The sequence shown here is derived from an EMBL/GenBank/DDBJ whole genome shotgun (WGS) entry which is preliminary data.</text>
</comment>
<feature type="domain" description="WCX" evidence="2">
    <location>
        <begin position="252"/>
        <end position="321"/>
    </location>
</feature>
<evidence type="ECO:0000259" key="2">
    <source>
        <dbReference type="Pfam" id="PF25583"/>
    </source>
</evidence>
<dbReference type="RefSeq" id="WP_188597320.1">
    <property type="nucleotide sequence ID" value="NZ_BMJW01000001.1"/>
</dbReference>
<proteinExistence type="predicted"/>
<dbReference type="PROSITE" id="PS52050">
    <property type="entry name" value="WYL"/>
    <property type="match status" value="1"/>
</dbReference>
<dbReference type="Proteomes" id="UP000633278">
    <property type="component" value="Unassembled WGS sequence"/>
</dbReference>
<dbReference type="PANTHER" id="PTHR34580:SF9">
    <property type="entry name" value="SLL5097 PROTEIN"/>
    <property type="match status" value="1"/>
</dbReference>
<dbReference type="EMBL" id="BMJW01000001">
    <property type="protein sequence ID" value="GGG88579.1"/>
    <property type="molecule type" value="Genomic_DNA"/>
</dbReference>
<evidence type="ECO:0000259" key="1">
    <source>
        <dbReference type="Pfam" id="PF13280"/>
    </source>
</evidence>
<dbReference type="InterPro" id="IPR051534">
    <property type="entry name" value="CBASS_pafABC_assoc_protein"/>
</dbReference>
<gene>
    <name evidence="3" type="ORF">GCM10011416_01070</name>
</gene>